<dbReference type="InterPro" id="IPR035892">
    <property type="entry name" value="C2_domain_sf"/>
</dbReference>
<dbReference type="SMR" id="A0A061G691"/>
<evidence type="ECO:0000259" key="3">
    <source>
        <dbReference type="PROSITE" id="PS50004"/>
    </source>
</evidence>
<keyword evidence="1" id="KW-0479">Metal-binding</keyword>
<dbReference type="Gramene" id="EOY24667">
    <property type="protein sequence ID" value="EOY24667"/>
    <property type="gene ID" value="TCM_016210"/>
</dbReference>
<dbReference type="AlphaFoldDB" id="A0A061G691"/>
<name>A0A061G691_THECC</name>
<dbReference type="Gene3D" id="2.60.40.150">
    <property type="entry name" value="C2 domain"/>
    <property type="match status" value="1"/>
</dbReference>
<reference evidence="4 5" key="1">
    <citation type="journal article" date="2013" name="Genome Biol.">
        <title>The genome sequence of the most widely cultivated cacao type and its use to identify candidate genes regulating pod color.</title>
        <authorList>
            <person name="Motamayor J.C."/>
            <person name="Mockaitis K."/>
            <person name="Schmutz J."/>
            <person name="Haiminen N."/>
            <person name="Iii D.L."/>
            <person name="Cornejo O."/>
            <person name="Findley S.D."/>
            <person name="Zheng P."/>
            <person name="Utro F."/>
            <person name="Royaert S."/>
            <person name="Saski C."/>
            <person name="Jenkins J."/>
            <person name="Podicheti R."/>
            <person name="Zhao M."/>
            <person name="Scheffler B.E."/>
            <person name="Stack J.C."/>
            <person name="Feltus F.A."/>
            <person name="Mustiga G.M."/>
            <person name="Amores F."/>
            <person name="Phillips W."/>
            <person name="Marelli J.P."/>
            <person name="May G.D."/>
            <person name="Shapiro H."/>
            <person name="Ma J."/>
            <person name="Bustamante C.D."/>
            <person name="Schnell R.J."/>
            <person name="Main D."/>
            <person name="Gilbert D."/>
            <person name="Parida L."/>
            <person name="Kuhn D.N."/>
        </authorList>
    </citation>
    <scope>NUCLEOTIDE SEQUENCE [LARGE SCALE GENOMIC DNA]</scope>
    <source>
        <strain evidence="5">cv. Matina 1-6</strain>
    </source>
</reference>
<evidence type="ECO:0000256" key="1">
    <source>
        <dbReference type="ARBA" id="ARBA00022723"/>
    </source>
</evidence>
<dbReference type="KEGG" id="tcc:18606483"/>
<gene>
    <name evidence="4" type="ORF">TCM_016210</name>
</gene>
<evidence type="ECO:0000313" key="5">
    <source>
        <dbReference type="Proteomes" id="UP000026915"/>
    </source>
</evidence>
<dbReference type="PROSITE" id="PS50004">
    <property type="entry name" value="C2"/>
    <property type="match status" value="1"/>
</dbReference>
<organism evidence="4 5">
    <name type="scientific">Theobroma cacao</name>
    <name type="common">Cacao</name>
    <name type="synonym">Cocoa</name>
    <dbReference type="NCBI Taxonomy" id="3641"/>
    <lineage>
        <taxon>Eukaryota</taxon>
        <taxon>Viridiplantae</taxon>
        <taxon>Streptophyta</taxon>
        <taxon>Embryophyta</taxon>
        <taxon>Tracheophyta</taxon>
        <taxon>Spermatophyta</taxon>
        <taxon>Magnoliopsida</taxon>
        <taxon>eudicotyledons</taxon>
        <taxon>Gunneridae</taxon>
        <taxon>Pentapetalae</taxon>
        <taxon>rosids</taxon>
        <taxon>malvids</taxon>
        <taxon>Malvales</taxon>
        <taxon>Malvaceae</taxon>
        <taxon>Byttnerioideae</taxon>
        <taxon>Theobroma</taxon>
    </lineage>
</organism>
<dbReference type="Pfam" id="PF00168">
    <property type="entry name" value="C2"/>
    <property type="match status" value="1"/>
</dbReference>
<dbReference type="Proteomes" id="UP000026915">
    <property type="component" value="Chromosome 3"/>
</dbReference>
<sequence length="148" mass="16608">MPQGTLEVVLVSAKGLENTDFLCNMDPYVLLTCRTQEQKSSVASGKGSDPEWNETFVFNISEGVSELKLKIMDSDCSSQDDFVGEATIPLEPVFMEGNLPPAAYNVVKDEEYHGEIRLGLTFTPEERHTRDFQVEESFGGWKQSSYRD</sequence>
<dbReference type="CDD" id="cd04049">
    <property type="entry name" value="C2_putative_Elicitor-responsive_gene"/>
    <property type="match status" value="1"/>
</dbReference>
<dbReference type="STRING" id="3641.A0A061G691"/>
<dbReference type="FunCoup" id="A0A061G691">
    <property type="interactions" value="65"/>
</dbReference>
<accession>A0A061G691</accession>
<dbReference type="PANTHER" id="PTHR46502:SF2">
    <property type="entry name" value="16 KDA PHLOEM PROTEIN 2"/>
    <property type="match status" value="1"/>
</dbReference>
<dbReference type="eggNOG" id="KOG1030">
    <property type="taxonomic scope" value="Eukaryota"/>
</dbReference>
<feature type="domain" description="C2" evidence="3">
    <location>
        <begin position="1"/>
        <end position="104"/>
    </location>
</feature>
<keyword evidence="5" id="KW-1185">Reference proteome</keyword>
<evidence type="ECO:0000313" key="4">
    <source>
        <dbReference type="EMBL" id="EOY24667.1"/>
    </source>
</evidence>
<dbReference type="InParanoid" id="A0A061G691"/>
<proteinExistence type="predicted"/>
<dbReference type="SUPFAM" id="SSF49562">
    <property type="entry name" value="C2 domain (Calcium/lipid-binding domain, CaLB)"/>
    <property type="match status" value="1"/>
</dbReference>
<dbReference type="PANTHER" id="PTHR46502">
    <property type="entry name" value="C2 DOMAIN-CONTAINING"/>
    <property type="match status" value="1"/>
</dbReference>
<dbReference type="OMA" id="GWKQSSF"/>
<keyword evidence="2" id="KW-0106">Calcium</keyword>
<protein>
    <submittedName>
        <fullName evidence="4">Elicitor-responsive protein, putative</fullName>
    </submittedName>
</protein>
<dbReference type="Gramene" id="Tc03v2_t022950.1">
    <property type="protein sequence ID" value="Tc03v2_p022950.1"/>
    <property type="gene ID" value="Tc03v2_g022950"/>
</dbReference>
<dbReference type="GO" id="GO:0046872">
    <property type="term" value="F:metal ion binding"/>
    <property type="evidence" value="ECO:0007669"/>
    <property type="project" value="UniProtKB-KW"/>
</dbReference>
<evidence type="ECO:0000256" key="2">
    <source>
        <dbReference type="ARBA" id="ARBA00022837"/>
    </source>
</evidence>
<dbReference type="InterPro" id="IPR000008">
    <property type="entry name" value="C2_dom"/>
</dbReference>
<dbReference type="HOGENOM" id="CLU_109145_1_0_1"/>
<dbReference type="SMART" id="SM00239">
    <property type="entry name" value="C2"/>
    <property type="match status" value="1"/>
</dbReference>
<dbReference type="OrthoDB" id="419768at2759"/>
<dbReference type="EMBL" id="CM001881">
    <property type="protein sequence ID" value="EOY24667.1"/>
    <property type="molecule type" value="Genomic_DNA"/>
</dbReference>